<gene>
    <name evidence="2" type="primary">zgc:153913</name>
    <name evidence="2" type="synonym">cpn2</name>
    <name evidence="2" type="synonym">im:7138819</name>
</gene>
<dbReference type="RefSeq" id="XP_073774428.1">
    <property type="nucleotide sequence ID" value="XM_073918327.1"/>
</dbReference>
<name>A0AC58GXH5_DANRE</name>
<proteinExistence type="predicted"/>
<keyword evidence="2" id="KW-0121">Carboxypeptidase</keyword>
<protein>
    <submittedName>
        <fullName evidence="2">Carboxypeptidase N subunit 2 isoform X1</fullName>
    </submittedName>
</protein>
<reference evidence="2" key="1">
    <citation type="submission" date="2025-08" db="UniProtKB">
        <authorList>
            <consortium name="RefSeq"/>
        </authorList>
    </citation>
    <scope>IDENTIFICATION</scope>
    <source>
        <strain evidence="2">Tuebingen</strain>
        <tissue evidence="2">Fibroblasts and whole tissue</tissue>
    </source>
</reference>
<sequence>MSNLCAVVLLVLIHLYCGVCCPEPCQCFSGSKLVCSDDRMKSLPVNISTQVRELIVVASGIPDLDQQSFPETLRLSKLVFLNGMLKSVSGEAFERLVELRELEISGNICWMSLDIQTFSSLTNLTRLLLNNNKLSGVDAGLFHSLHQLEMLQLRGNGLSFLSGRLFQRLHRLQELDLSFNQISSLSTELFQNNSELRVLSLQANKIPNLPDGIFTHLDHLQELNLRSNLIRVLTPGSFPASLKTLILKKNLLEKLTNAVFHTLHYITYLDLSQNSLTEVPADLFQNLISLETLDLSENRISTLAGSVFKGLFSIKSVYLQKNSLISVDAHLLKDQHDLQLLDLSNNSLRSIPSGFFEDLDFQCVFELRGNPWSCDCGIHYFYDWLKYNHKHVKDLSRVSCEAPELIQGHNLRSVDREQLVCSRNSSSNSPEMISVDEGSIQCSVQELKGTASIECKVTKCTNVKFQAAFQFANGNESGRVVGKEWPAPIGCSTGTA</sequence>
<keyword evidence="2" id="KW-0645">Protease</keyword>
<evidence type="ECO:0000313" key="2">
    <source>
        <dbReference type="RefSeq" id="XP_073774428.1"/>
    </source>
</evidence>
<organism evidence="1 2">
    <name type="scientific">Danio rerio</name>
    <name type="common">Zebrafish</name>
    <name type="synonym">Brachydanio rerio</name>
    <dbReference type="NCBI Taxonomy" id="7955"/>
    <lineage>
        <taxon>Eukaryota</taxon>
        <taxon>Metazoa</taxon>
        <taxon>Chordata</taxon>
        <taxon>Craniata</taxon>
        <taxon>Vertebrata</taxon>
        <taxon>Euteleostomi</taxon>
        <taxon>Actinopterygii</taxon>
        <taxon>Neopterygii</taxon>
        <taxon>Teleostei</taxon>
        <taxon>Ostariophysi</taxon>
        <taxon>Cypriniformes</taxon>
        <taxon>Danionidae</taxon>
        <taxon>Danioninae</taxon>
        <taxon>Danio</taxon>
    </lineage>
</organism>
<keyword evidence="1" id="KW-1185">Reference proteome</keyword>
<keyword evidence="2" id="KW-0378">Hydrolase</keyword>
<dbReference type="Proteomes" id="UP000000437">
    <property type="component" value="Chromosome 2"/>
</dbReference>
<accession>A0AC58GXH5</accession>
<evidence type="ECO:0000313" key="1">
    <source>
        <dbReference type="Proteomes" id="UP000000437"/>
    </source>
</evidence>